<keyword evidence="3" id="KW-1185">Reference proteome</keyword>
<feature type="domain" description="Sulfatase-modifying factor enzyme-like" evidence="1">
    <location>
        <begin position="1"/>
        <end position="70"/>
    </location>
</feature>
<dbReference type="InterPro" id="IPR042095">
    <property type="entry name" value="SUMF_sf"/>
</dbReference>
<dbReference type="PANTHER" id="PTHR23150:SF19">
    <property type="entry name" value="FORMYLGLYCINE-GENERATING ENZYME"/>
    <property type="match status" value="1"/>
</dbReference>
<proteinExistence type="predicted"/>
<accession>A0A1W1H4U1</accession>
<evidence type="ECO:0000259" key="1">
    <source>
        <dbReference type="Pfam" id="PF03781"/>
    </source>
</evidence>
<gene>
    <name evidence="2" type="ORF">MTBBW1_1020001</name>
</gene>
<organism evidence="2 3">
    <name type="scientific">Desulfamplus magnetovallimortis</name>
    <dbReference type="NCBI Taxonomy" id="1246637"/>
    <lineage>
        <taxon>Bacteria</taxon>
        <taxon>Pseudomonadati</taxon>
        <taxon>Thermodesulfobacteriota</taxon>
        <taxon>Desulfobacteria</taxon>
        <taxon>Desulfobacterales</taxon>
        <taxon>Desulfobacteraceae</taxon>
        <taxon>Desulfamplus</taxon>
    </lineage>
</organism>
<dbReference type="Pfam" id="PF03781">
    <property type="entry name" value="FGE-sulfatase"/>
    <property type="match status" value="1"/>
</dbReference>
<dbReference type="GO" id="GO:0120147">
    <property type="term" value="F:formylglycine-generating oxidase activity"/>
    <property type="evidence" value="ECO:0007669"/>
    <property type="project" value="TreeGrafter"/>
</dbReference>
<dbReference type="STRING" id="1246637.MTBBW1_1020001"/>
<dbReference type="InterPro" id="IPR016187">
    <property type="entry name" value="CTDL_fold"/>
</dbReference>
<dbReference type="EMBL" id="FWEV01000005">
    <property type="protein sequence ID" value="SLM27477.1"/>
    <property type="molecule type" value="Genomic_DNA"/>
</dbReference>
<name>A0A1W1H4U1_9BACT</name>
<protein>
    <recommendedName>
        <fullName evidence="1">Sulfatase-modifying factor enzyme-like domain-containing protein</fullName>
    </recommendedName>
</protein>
<dbReference type="AlphaFoldDB" id="A0A1W1H4U1"/>
<evidence type="ECO:0000313" key="3">
    <source>
        <dbReference type="Proteomes" id="UP000191931"/>
    </source>
</evidence>
<reference evidence="2 3" key="1">
    <citation type="submission" date="2017-03" db="EMBL/GenBank/DDBJ databases">
        <authorList>
            <person name="Afonso C.L."/>
            <person name="Miller P.J."/>
            <person name="Scott M.A."/>
            <person name="Spackman E."/>
            <person name="Goraichik I."/>
            <person name="Dimitrov K.M."/>
            <person name="Suarez D.L."/>
            <person name="Swayne D.E."/>
        </authorList>
    </citation>
    <scope>NUCLEOTIDE SEQUENCE [LARGE SCALE GENOMIC DNA]</scope>
    <source>
        <strain evidence="2">PRJEB14757</strain>
    </source>
</reference>
<dbReference type="InterPro" id="IPR051043">
    <property type="entry name" value="Sulfatase_Mod_Factor_Kinase"/>
</dbReference>
<evidence type="ECO:0000313" key="2">
    <source>
        <dbReference type="EMBL" id="SLM27477.1"/>
    </source>
</evidence>
<dbReference type="Gene3D" id="3.90.1580.10">
    <property type="entry name" value="paralog of FGE (formylglycine-generating enzyme)"/>
    <property type="match status" value="1"/>
</dbReference>
<dbReference type="SUPFAM" id="SSF56436">
    <property type="entry name" value="C-type lectin-like"/>
    <property type="match status" value="1"/>
</dbReference>
<dbReference type="PANTHER" id="PTHR23150">
    <property type="entry name" value="SULFATASE MODIFYING FACTOR 1, 2"/>
    <property type="match status" value="1"/>
</dbReference>
<sequence>MLGNVWEWCQDIYASDAYSKHVRNNPIYAESGSYRVVRGGSWLDRPALVRCAIRYWGTPVNTNGYLGFRLSRKN</sequence>
<dbReference type="InterPro" id="IPR005532">
    <property type="entry name" value="SUMF_dom"/>
</dbReference>
<dbReference type="Proteomes" id="UP000191931">
    <property type="component" value="Unassembled WGS sequence"/>
</dbReference>